<feature type="region of interest" description="Disordered" evidence="2">
    <location>
        <begin position="38"/>
        <end position="65"/>
    </location>
</feature>
<accession>A0AAV3NQ64</accession>
<evidence type="ECO:0000256" key="1">
    <source>
        <dbReference type="SAM" id="Coils"/>
    </source>
</evidence>
<sequence>MFLRCRWTIFSSIGLSSISGAPSYCTVHVSTWEFFTSPEEHGPPLASPRPSQSLRRSERTPPPPPPAALNHAELISSFSTLGDKAGHLEGELKALKKEKAREEGVLKCLLKNLEGEHTTLQEKYVLNVQCIGVVRAELEGMQAGRDSELKEMDTLRVGRDEMLQTHDRLLDQLTESQRQAQIMEATLEGTRTAEGLSELVRSSDAGHDLLFQHFSLAMKRTIRAVQARL</sequence>
<protein>
    <submittedName>
        <fullName evidence="4">Uncharacterized protein</fullName>
    </submittedName>
</protein>
<keyword evidence="3" id="KW-0732">Signal</keyword>
<organism evidence="4 5">
    <name type="scientific">Lithospermum erythrorhizon</name>
    <name type="common">Purple gromwell</name>
    <name type="synonym">Lithospermum officinale var. erythrorhizon</name>
    <dbReference type="NCBI Taxonomy" id="34254"/>
    <lineage>
        <taxon>Eukaryota</taxon>
        <taxon>Viridiplantae</taxon>
        <taxon>Streptophyta</taxon>
        <taxon>Embryophyta</taxon>
        <taxon>Tracheophyta</taxon>
        <taxon>Spermatophyta</taxon>
        <taxon>Magnoliopsida</taxon>
        <taxon>eudicotyledons</taxon>
        <taxon>Gunneridae</taxon>
        <taxon>Pentapetalae</taxon>
        <taxon>asterids</taxon>
        <taxon>lamiids</taxon>
        <taxon>Boraginales</taxon>
        <taxon>Boraginaceae</taxon>
        <taxon>Boraginoideae</taxon>
        <taxon>Lithospermeae</taxon>
        <taxon>Lithospermum</taxon>
    </lineage>
</organism>
<evidence type="ECO:0000256" key="2">
    <source>
        <dbReference type="SAM" id="MobiDB-lite"/>
    </source>
</evidence>
<keyword evidence="5" id="KW-1185">Reference proteome</keyword>
<feature type="signal peptide" evidence="3">
    <location>
        <begin position="1"/>
        <end position="20"/>
    </location>
</feature>
<dbReference type="Proteomes" id="UP001454036">
    <property type="component" value="Unassembled WGS sequence"/>
</dbReference>
<comment type="caution">
    <text evidence="4">The sequence shown here is derived from an EMBL/GenBank/DDBJ whole genome shotgun (WGS) entry which is preliminary data.</text>
</comment>
<feature type="chain" id="PRO_5043887152" evidence="3">
    <location>
        <begin position="21"/>
        <end position="229"/>
    </location>
</feature>
<keyword evidence="1" id="KW-0175">Coiled coil</keyword>
<proteinExistence type="predicted"/>
<feature type="coiled-coil region" evidence="1">
    <location>
        <begin position="159"/>
        <end position="186"/>
    </location>
</feature>
<name>A0AAV3NQ64_LITER</name>
<reference evidence="4 5" key="1">
    <citation type="submission" date="2024-01" db="EMBL/GenBank/DDBJ databases">
        <title>The complete chloroplast genome sequence of Lithospermum erythrorhizon: insights into the phylogenetic relationship among Boraginaceae species and the maternal lineages of purple gromwells.</title>
        <authorList>
            <person name="Okada T."/>
            <person name="Watanabe K."/>
        </authorList>
    </citation>
    <scope>NUCLEOTIDE SEQUENCE [LARGE SCALE GENOMIC DNA]</scope>
</reference>
<evidence type="ECO:0000256" key="3">
    <source>
        <dbReference type="SAM" id="SignalP"/>
    </source>
</evidence>
<dbReference type="AlphaFoldDB" id="A0AAV3NQ64"/>
<evidence type="ECO:0000313" key="4">
    <source>
        <dbReference type="EMBL" id="GAA0141502.1"/>
    </source>
</evidence>
<gene>
    <name evidence="4" type="ORF">LIER_35404</name>
</gene>
<evidence type="ECO:0000313" key="5">
    <source>
        <dbReference type="Proteomes" id="UP001454036"/>
    </source>
</evidence>
<dbReference type="EMBL" id="BAABME010015498">
    <property type="protein sequence ID" value="GAA0141502.1"/>
    <property type="molecule type" value="Genomic_DNA"/>
</dbReference>